<protein>
    <recommendedName>
        <fullName evidence="1">LysM domain-containing protein</fullName>
    </recommendedName>
</protein>
<feature type="domain" description="LysM" evidence="1">
    <location>
        <begin position="139"/>
        <end position="183"/>
    </location>
</feature>
<dbReference type="SMART" id="SM00257">
    <property type="entry name" value="LysM"/>
    <property type="match status" value="2"/>
</dbReference>
<dbReference type="AlphaFoldDB" id="A0A2Z7D2T8"/>
<dbReference type="Pfam" id="PF01476">
    <property type="entry name" value="LysM"/>
    <property type="match status" value="2"/>
</dbReference>
<dbReference type="EMBL" id="KQ991729">
    <property type="protein sequence ID" value="KZV51344.1"/>
    <property type="molecule type" value="Genomic_DNA"/>
</dbReference>
<reference evidence="2 3" key="1">
    <citation type="journal article" date="2015" name="Proc. Natl. Acad. Sci. U.S.A.">
        <title>The resurrection genome of Boea hygrometrica: A blueprint for survival of dehydration.</title>
        <authorList>
            <person name="Xiao L."/>
            <person name="Yang G."/>
            <person name="Zhang L."/>
            <person name="Yang X."/>
            <person name="Zhao S."/>
            <person name="Ji Z."/>
            <person name="Zhou Q."/>
            <person name="Hu M."/>
            <person name="Wang Y."/>
            <person name="Chen M."/>
            <person name="Xu Y."/>
            <person name="Jin H."/>
            <person name="Xiao X."/>
            <person name="Hu G."/>
            <person name="Bao F."/>
            <person name="Hu Y."/>
            <person name="Wan P."/>
            <person name="Li L."/>
            <person name="Deng X."/>
            <person name="Kuang T."/>
            <person name="Xiang C."/>
            <person name="Zhu J.K."/>
            <person name="Oliver M.J."/>
            <person name="He Y."/>
        </authorList>
    </citation>
    <scope>NUCLEOTIDE SEQUENCE [LARGE SCALE GENOMIC DNA]</scope>
    <source>
        <strain evidence="3">cv. XS01</strain>
    </source>
</reference>
<gene>
    <name evidence="2" type="ORF">F511_14128</name>
</gene>
<dbReference type="PANTHER" id="PTHR33734:SF11">
    <property type="entry name" value="LYSM DOMAIN-CONTAINING GPI-ANCHORED PROTEIN 2"/>
    <property type="match status" value="1"/>
</dbReference>
<dbReference type="InterPro" id="IPR036779">
    <property type="entry name" value="LysM_dom_sf"/>
</dbReference>
<dbReference type="Proteomes" id="UP000250235">
    <property type="component" value="Unassembled WGS sequence"/>
</dbReference>
<keyword evidence="3" id="KW-1185">Reference proteome</keyword>
<evidence type="ECO:0000259" key="1">
    <source>
        <dbReference type="PROSITE" id="PS51782"/>
    </source>
</evidence>
<feature type="domain" description="LysM" evidence="1">
    <location>
        <begin position="75"/>
        <end position="122"/>
    </location>
</feature>
<dbReference type="SUPFAM" id="SSF54106">
    <property type="entry name" value="LysM domain"/>
    <property type="match status" value="2"/>
</dbReference>
<dbReference type="InterPro" id="IPR018392">
    <property type="entry name" value="LysM"/>
</dbReference>
<name>A0A2Z7D2T8_9LAMI</name>
<proteinExistence type="predicted"/>
<accession>A0A2Z7D2T8</accession>
<dbReference type="PANTHER" id="PTHR33734">
    <property type="entry name" value="LYSM DOMAIN-CONTAINING GPI-ANCHORED PROTEIN 2"/>
    <property type="match status" value="1"/>
</dbReference>
<dbReference type="Gene3D" id="3.10.350.10">
    <property type="entry name" value="LysM domain"/>
    <property type="match status" value="2"/>
</dbReference>
<evidence type="ECO:0000313" key="3">
    <source>
        <dbReference type="Proteomes" id="UP000250235"/>
    </source>
</evidence>
<evidence type="ECO:0000313" key="2">
    <source>
        <dbReference type="EMBL" id="KZV51344.1"/>
    </source>
</evidence>
<organism evidence="2 3">
    <name type="scientific">Dorcoceras hygrometricum</name>
    <dbReference type="NCBI Taxonomy" id="472368"/>
    <lineage>
        <taxon>Eukaryota</taxon>
        <taxon>Viridiplantae</taxon>
        <taxon>Streptophyta</taxon>
        <taxon>Embryophyta</taxon>
        <taxon>Tracheophyta</taxon>
        <taxon>Spermatophyta</taxon>
        <taxon>Magnoliopsida</taxon>
        <taxon>eudicotyledons</taxon>
        <taxon>Gunneridae</taxon>
        <taxon>Pentapetalae</taxon>
        <taxon>asterids</taxon>
        <taxon>lamiids</taxon>
        <taxon>Lamiales</taxon>
        <taxon>Gesneriaceae</taxon>
        <taxon>Didymocarpoideae</taxon>
        <taxon>Trichosporeae</taxon>
        <taxon>Loxocarpinae</taxon>
        <taxon>Dorcoceras</taxon>
    </lineage>
</organism>
<dbReference type="OrthoDB" id="2107166at2759"/>
<dbReference type="CDD" id="cd00118">
    <property type="entry name" value="LysM"/>
    <property type="match status" value="2"/>
</dbReference>
<dbReference type="PROSITE" id="PS51782">
    <property type="entry name" value="LYSM"/>
    <property type="match status" value="2"/>
</dbReference>
<sequence>MPPATLLSTTSPPNATTLSSIQTLFKLPSLTSNILAANNLPLSTPPTHPVASKQIIKILFPCICANDTGKSNGLPSYTVIPGDGLYHIAAEVFSSLVSVAEIQAANNILNPDLILVGQNLSIPLPCSCDDVDGQKVVHYGHVVPAGSSLEGIAQQFNTSQDTLLRLNNLNSSQQLMAGNILDVPLRACSSMISNNSMDYPLLVPNDTYTLTAKNCVVCKCDATLQWMLKCVPTESKTCPSVQCEGPENLYIGNATVFSGCNRTTCNYAGYNSQSILTTLASDSTCPDAGAGGKSSAVRLQDWRHVLLLFLSLALGVCYMWDGIVDA</sequence>